<dbReference type="KEGG" id="vg:1449862"/>
<dbReference type="KEGG" id="vg:1449857"/>
<dbReference type="RefSeq" id="NP_048073.1">
    <property type="nucleotide sequence ID" value="NC_001993.1"/>
</dbReference>
<dbReference type="PIR" id="T28163">
    <property type="entry name" value="T28163"/>
</dbReference>
<dbReference type="EMBL" id="AF063866">
    <property type="protein sequence ID" value="AAC97867.1"/>
    <property type="molecule type" value="Genomic_DNA"/>
</dbReference>
<dbReference type="Proteomes" id="UP000172353">
    <property type="component" value="Segment"/>
</dbReference>
<evidence type="ECO:0000313" key="2">
    <source>
        <dbReference type="EMBL" id="AAC97862.1"/>
    </source>
</evidence>
<reference evidence="3 4" key="1">
    <citation type="journal article" date="1999" name="J. Virol.">
        <title>The genome of Melanoplus sanguinipes entomopoxvirus.</title>
        <authorList>
            <person name="Afonso C.L."/>
            <person name="Tulman E.R."/>
            <person name="Lu Z."/>
            <person name="Oma E."/>
            <person name="Kutish G.F."/>
            <person name="Rock D.L."/>
        </authorList>
    </citation>
    <scope>NUCLEOTIDE SEQUENCE [LARGE SCALE GENOMIC DNA]</scope>
    <source>
        <strain evidence="3">Tucson</strain>
    </source>
</reference>
<keyword evidence="4" id="KW-1185">Reference proteome</keyword>
<dbReference type="EMBL" id="AF063866">
    <property type="protein sequence ID" value="AAC97862.1"/>
    <property type="molecule type" value="Genomic_DNA"/>
</dbReference>
<protein>
    <submittedName>
        <fullName evidence="3">ORF MSV002 89 amino acid repeat gene family protein</fullName>
    </submittedName>
    <submittedName>
        <fullName evidence="2">ORF MSV264 89 amino acid repeat gene family protein</fullName>
    </submittedName>
</protein>
<dbReference type="RefSeq" id="NP_048335.1">
    <property type="nucleotide sequence ID" value="NC_001993.1"/>
</dbReference>
<evidence type="ECO:0000256" key="1">
    <source>
        <dbReference type="SAM" id="Coils"/>
    </source>
</evidence>
<feature type="coiled-coil region" evidence="1">
    <location>
        <begin position="17"/>
        <end position="67"/>
    </location>
</feature>
<organism evidence="3 4">
    <name type="scientific">Melanoplus sanguinipes entomopoxvirus</name>
    <name type="common">MsEPV</name>
    <dbReference type="NCBI Taxonomy" id="83191"/>
    <lineage>
        <taxon>Viruses</taxon>
        <taxon>Varidnaviria</taxon>
        <taxon>Bamfordvirae</taxon>
        <taxon>Nucleocytoviricota</taxon>
        <taxon>Pokkesviricetes</taxon>
        <taxon>Chitovirales</taxon>
        <taxon>Poxviridae</taxon>
        <taxon>Entomopoxvirinae</taxon>
        <taxon>Deltaentomopoxvirus</taxon>
        <taxon>Deltaentomopoxvirus msanguinipes</taxon>
    </lineage>
</organism>
<keyword evidence="1" id="KW-0175">Coiled coil</keyword>
<dbReference type="GeneID" id="1449857"/>
<name>Q9YJ47_MSEPV</name>
<organismHost>
    <name type="scientific">Melanoplus sanguinipes</name>
    <name type="common">Migratory grasshopper</name>
    <dbReference type="NCBI Taxonomy" id="65742"/>
</organismHost>
<dbReference type="GeneID" id="1449862"/>
<gene>
    <name evidence="3" type="primary">MSV002</name>
    <name evidence="2" type="synonym">MSV264</name>
</gene>
<proteinExistence type="predicted"/>
<evidence type="ECO:0000313" key="4">
    <source>
        <dbReference type="Proteomes" id="UP000172353"/>
    </source>
</evidence>
<sequence length="89" mass="10243">MAEKRNVKVKLVEPDVNKSLSTIIEALQNEIQKSIQDQSNILKQNLSEDIMNEVEKFESQVTELTNMLKNYVISTIEEKIDNYVNSLIS</sequence>
<evidence type="ECO:0000313" key="3">
    <source>
        <dbReference type="EMBL" id="AAC97867.1"/>
    </source>
</evidence>
<accession>Q9YJ47</accession>